<organism evidence="2 3">
    <name type="scientific">Proteiniphilum acetatigenes</name>
    <dbReference type="NCBI Taxonomy" id="294710"/>
    <lineage>
        <taxon>Bacteria</taxon>
        <taxon>Pseudomonadati</taxon>
        <taxon>Bacteroidota</taxon>
        <taxon>Bacteroidia</taxon>
        <taxon>Bacteroidales</taxon>
        <taxon>Dysgonomonadaceae</taxon>
        <taxon>Proteiniphilum</taxon>
    </lineage>
</organism>
<sequence>MASLIINLDLLWNPAVLEHRIARVHRLGQKNNVQVINFVSADTSEELMLTKLNFKSSMFEGILDDGSESIFMEDSKFDKLMQTVQEFDATAPSSILSHEESSPEELVSQSIHLLSAFARTLSSPEATEKFVDALIETDKDTGKVSLKRPVPDRDSVIQVMSIIGKFYISR</sequence>
<dbReference type="PATRIC" id="fig|294710.3.peg.991"/>
<dbReference type="CDD" id="cd18793">
    <property type="entry name" value="SF2_C_SNF"/>
    <property type="match status" value="1"/>
</dbReference>
<dbReference type="EMBL" id="LGGN01000111">
    <property type="protein sequence ID" value="KUK77723.1"/>
    <property type="molecule type" value="Genomic_DNA"/>
</dbReference>
<reference evidence="3" key="1">
    <citation type="journal article" date="2015" name="MBio">
        <title>Genome-Resolved Metagenomic Analysis Reveals Roles for Candidate Phyla and Other Microbial Community Members in Biogeochemical Transformations in Oil Reservoirs.</title>
        <authorList>
            <person name="Hu P."/>
            <person name="Tom L."/>
            <person name="Singh A."/>
            <person name="Thomas B.C."/>
            <person name="Baker B.J."/>
            <person name="Piceno Y.M."/>
            <person name="Andersen G.L."/>
            <person name="Banfield J.F."/>
        </authorList>
    </citation>
    <scope>NUCLEOTIDE SEQUENCE [LARGE SCALE GENOMIC DNA]</scope>
</reference>
<evidence type="ECO:0000256" key="1">
    <source>
        <dbReference type="ARBA" id="ARBA00022801"/>
    </source>
</evidence>
<dbReference type="GO" id="GO:0016787">
    <property type="term" value="F:hydrolase activity"/>
    <property type="evidence" value="ECO:0007669"/>
    <property type="project" value="UniProtKB-KW"/>
</dbReference>
<evidence type="ECO:0000313" key="2">
    <source>
        <dbReference type="EMBL" id="KUK77723.1"/>
    </source>
</evidence>
<comment type="caution">
    <text evidence="2">The sequence shown here is derived from an EMBL/GenBank/DDBJ whole genome shotgun (WGS) entry which is preliminary data.</text>
</comment>
<keyword evidence="1" id="KW-0378">Hydrolase</keyword>
<dbReference type="GO" id="GO:0004386">
    <property type="term" value="F:helicase activity"/>
    <property type="evidence" value="ECO:0007669"/>
    <property type="project" value="UniProtKB-KW"/>
</dbReference>
<proteinExistence type="predicted"/>
<protein>
    <submittedName>
        <fullName evidence="2">Helicase, Snf2 family</fullName>
    </submittedName>
</protein>
<dbReference type="SUPFAM" id="SSF52540">
    <property type="entry name" value="P-loop containing nucleoside triphosphate hydrolases"/>
    <property type="match status" value="1"/>
</dbReference>
<keyword evidence="2" id="KW-0067">ATP-binding</keyword>
<dbReference type="AlphaFoldDB" id="A0A101HIZ8"/>
<keyword evidence="2" id="KW-0547">Nucleotide-binding</keyword>
<dbReference type="PANTHER" id="PTHR10799">
    <property type="entry name" value="SNF2/RAD54 HELICASE FAMILY"/>
    <property type="match status" value="1"/>
</dbReference>
<dbReference type="Proteomes" id="UP000053860">
    <property type="component" value="Unassembled WGS sequence"/>
</dbReference>
<dbReference type="Gene3D" id="3.40.50.300">
    <property type="entry name" value="P-loop containing nucleotide triphosphate hydrolases"/>
    <property type="match status" value="1"/>
</dbReference>
<accession>A0A101HIZ8</accession>
<evidence type="ECO:0000313" key="3">
    <source>
        <dbReference type="Proteomes" id="UP000053860"/>
    </source>
</evidence>
<dbReference type="InterPro" id="IPR027417">
    <property type="entry name" value="P-loop_NTPase"/>
</dbReference>
<name>A0A101HIZ8_9BACT</name>
<keyword evidence="2" id="KW-0347">Helicase</keyword>
<gene>
    <name evidence="2" type="ORF">XD92_0702</name>
</gene>
<dbReference type="InterPro" id="IPR049730">
    <property type="entry name" value="SNF2/RAD54-like_C"/>
</dbReference>